<evidence type="ECO:0000313" key="10">
    <source>
        <dbReference type="Proteomes" id="UP000231098"/>
    </source>
</evidence>
<evidence type="ECO:0008006" key="11">
    <source>
        <dbReference type="Google" id="ProtNLM"/>
    </source>
</evidence>
<feature type="transmembrane region" description="Helical" evidence="8">
    <location>
        <begin position="110"/>
        <end position="128"/>
    </location>
</feature>
<comment type="subcellular location">
    <subcellularLocation>
        <location evidence="1">Cell membrane</location>
        <topology evidence="1">Multi-pass membrane protein</topology>
    </subcellularLocation>
</comment>
<proteinExistence type="predicted"/>
<gene>
    <name evidence="9" type="ORF">COT51_02635</name>
</gene>
<evidence type="ECO:0000256" key="2">
    <source>
        <dbReference type="ARBA" id="ARBA00022475"/>
    </source>
</evidence>
<dbReference type="AlphaFoldDB" id="A0A2H0X952"/>
<evidence type="ECO:0000256" key="1">
    <source>
        <dbReference type="ARBA" id="ARBA00004651"/>
    </source>
</evidence>
<comment type="caution">
    <text evidence="9">The sequence shown here is derived from an EMBL/GenBank/DDBJ whole genome shotgun (WGS) entry which is preliminary data.</text>
</comment>
<feature type="non-terminal residue" evidence="9">
    <location>
        <position position="1"/>
    </location>
</feature>
<keyword evidence="6 8" id="KW-1133">Transmembrane helix</keyword>
<organism evidence="9 10">
    <name type="scientific">candidate division WWE3 bacterium CG08_land_8_20_14_0_20_41_15</name>
    <dbReference type="NCBI Taxonomy" id="1975086"/>
    <lineage>
        <taxon>Bacteria</taxon>
        <taxon>Katanobacteria</taxon>
    </lineage>
</organism>
<dbReference type="GO" id="GO:0010041">
    <property type="term" value="P:response to iron(III) ion"/>
    <property type="evidence" value="ECO:0007669"/>
    <property type="project" value="TreeGrafter"/>
</dbReference>
<keyword evidence="7 8" id="KW-0472">Membrane</keyword>
<keyword evidence="4" id="KW-0808">Transferase</keyword>
<dbReference type="PANTHER" id="PTHR33908">
    <property type="entry name" value="MANNOSYLTRANSFERASE YKCB-RELATED"/>
    <property type="match status" value="1"/>
</dbReference>
<accession>A0A2H0X952</accession>
<sequence length="264" mass="30341">FFTLSAPWHVLMYLKHGDTFLTTYFGHQMFSRFAGTIEGKSAPRFWYLAVIRTQFRIWFVPLIPAFFLGIFQFIKNIIAKNKKEVSGLGLILIWATITFMVFTIANSKLIWYILPIYPALSLLSAWFIEKAFTFATRMTFLPEVSLIVLVLSISIFYNIRMWERIKTEDFNNEAFGVIEAKNRIARNESLCCADVGWSVCQFYASPALAIDTKVSDLDAFLKTKCTYGIVSRESLKSLKTTDVFNIVSELGDYLLLTSRKSDKI</sequence>
<reference evidence="10" key="1">
    <citation type="submission" date="2017-09" db="EMBL/GenBank/DDBJ databases">
        <title>Depth-based differentiation of microbial function through sediment-hosted aquifers and enrichment of novel symbionts in the deep terrestrial subsurface.</title>
        <authorList>
            <person name="Probst A.J."/>
            <person name="Ladd B."/>
            <person name="Jarett J.K."/>
            <person name="Geller-Mcgrath D.E."/>
            <person name="Sieber C.M.K."/>
            <person name="Emerson J.B."/>
            <person name="Anantharaman K."/>
            <person name="Thomas B.C."/>
            <person name="Malmstrom R."/>
            <person name="Stieglmeier M."/>
            <person name="Klingl A."/>
            <person name="Woyke T."/>
            <person name="Ryan C.M."/>
            <person name="Banfield J.F."/>
        </authorList>
    </citation>
    <scope>NUCLEOTIDE SEQUENCE [LARGE SCALE GENOMIC DNA]</scope>
</reference>
<keyword evidence="3" id="KW-0328">Glycosyltransferase</keyword>
<name>A0A2H0X952_UNCKA</name>
<protein>
    <recommendedName>
        <fullName evidence="11">Glycosyltransferase RgtA/B/C/D-like domain-containing protein</fullName>
    </recommendedName>
</protein>
<evidence type="ECO:0000256" key="5">
    <source>
        <dbReference type="ARBA" id="ARBA00022692"/>
    </source>
</evidence>
<dbReference type="GO" id="GO:0005886">
    <property type="term" value="C:plasma membrane"/>
    <property type="evidence" value="ECO:0007669"/>
    <property type="project" value="UniProtKB-SubCell"/>
</dbReference>
<evidence type="ECO:0000256" key="8">
    <source>
        <dbReference type="SAM" id="Phobius"/>
    </source>
</evidence>
<dbReference type="GO" id="GO:0016763">
    <property type="term" value="F:pentosyltransferase activity"/>
    <property type="evidence" value="ECO:0007669"/>
    <property type="project" value="TreeGrafter"/>
</dbReference>
<keyword evidence="2" id="KW-1003">Cell membrane</keyword>
<evidence type="ECO:0000256" key="3">
    <source>
        <dbReference type="ARBA" id="ARBA00022676"/>
    </source>
</evidence>
<dbReference type="InterPro" id="IPR050297">
    <property type="entry name" value="LipidA_mod_glycosyltrf_83"/>
</dbReference>
<evidence type="ECO:0000256" key="4">
    <source>
        <dbReference type="ARBA" id="ARBA00022679"/>
    </source>
</evidence>
<keyword evidence="5 8" id="KW-0812">Transmembrane</keyword>
<feature type="transmembrane region" description="Helical" evidence="8">
    <location>
        <begin position="55"/>
        <end position="74"/>
    </location>
</feature>
<dbReference type="Proteomes" id="UP000231098">
    <property type="component" value="Unassembled WGS sequence"/>
</dbReference>
<feature type="transmembrane region" description="Helical" evidence="8">
    <location>
        <begin position="140"/>
        <end position="159"/>
    </location>
</feature>
<dbReference type="GO" id="GO:0009103">
    <property type="term" value="P:lipopolysaccharide biosynthetic process"/>
    <property type="evidence" value="ECO:0007669"/>
    <property type="project" value="UniProtKB-ARBA"/>
</dbReference>
<dbReference type="PANTHER" id="PTHR33908:SF3">
    <property type="entry name" value="UNDECAPRENYL PHOSPHATE-ALPHA-4-AMINO-4-DEOXY-L-ARABINOSE ARABINOSYL TRANSFERASE"/>
    <property type="match status" value="1"/>
</dbReference>
<evidence type="ECO:0000256" key="6">
    <source>
        <dbReference type="ARBA" id="ARBA00022989"/>
    </source>
</evidence>
<feature type="transmembrane region" description="Helical" evidence="8">
    <location>
        <begin position="86"/>
        <end position="104"/>
    </location>
</feature>
<evidence type="ECO:0000313" key="9">
    <source>
        <dbReference type="EMBL" id="PIS21456.1"/>
    </source>
</evidence>
<evidence type="ECO:0000256" key="7">
    <source>
        <dbReference type="ARBA" id="ARBA00023136"/>
    </source>
</evidence>
<dbReference type="EMBL" id="PEYV01000045">
    <property type="protein sequence ID" value="PIS21456.1"/>
    <property type="molecule type" value="Genomic_DNA"/>
</dbReference>